<dbReference type="GO" id="GO:0006508">
    <property type="term" value="P:proteolysis"/>
    <property type="evidence" value="ECO:0007669"/>
    <property type="project" value="UniProtKB-KW"/>
</dbReference>
<keyword evidence="3 6" id="KW-0378">Hydrolase</keyword>
<dbReference type="Gene3D" id="3.40.50.200">
    <property type="entry name" value="Peptidase S8/S53 domain"/>
    <property type="match status" value="1"/>
</dbReference>
<dbReference type="Proteomes" id="UP000376575">
    <property type="component" value="Unassembled WGS sequence"/>
</dbReference>
<accession>A0A5J4F8M3</accession>
<dbReference type="InterPro" id="IPR022398">
    <property type="entry name" value="Peptidase_S8_His-AS"/>
</dbReference>
<dbReference type="InterPro" id="IPR000209">
    <property type="entry name" value="Peptidase_S8/S53_dom"/>
</dbReference>
<dbReference type="SUPFAM" id="SSF89260">
    <property type="entry name" value="Collagen-binding domain"/>
    <property type="match status" value="3"/>
</dbReference>
<dbReference type="InterPro" id="IPR015500">
    <property type="entry name" value="Peptidase_S8_subtilisin-rel"/>
</dbReference>
<feature type="domain" description="Peptidase C-terminal archaeal/bacterial" evidence="9">
    <location>
        <begin position="242"/>
        <end position="305"/>
    </location>
</feature>
<proteinExistence type="inferred from homology"/>
<evidence type="ECO:0000256" key="2">
    <source>
        <dbReference type="ARBA" id="ARBA00022670"/>
    </source>
</evidence>
<feature type="active site" description="Charge relay system" evidence="5 6">
    <location>
        <position position="560"/>
    </location>
</feature>
<dbReference type="PRINTS" id="PR00723">
    <property type="entry name" value="SUBTILISIN"/>
</dbReference>
<dbReference type="InterPro" id="IPR050131">
    <property type="entry name" value="Peptidase_S8_subtilisin-like"/>
</dbReference>
<dbReference type="GO" id="GO:0004252">
    <property type="term" value="F:serine-type endopeptidase activity"/>
    <property type="evidence" value="ECO:0007669"/>
    <property type="project" value="UniProtKB-UniRule"/>
</dbReference>
<dbReference type="CDD" id="cd07473">
    <property type="entry name" value="Peptidases_S8_Subtilisin_like"/>
    <property type="match status" value="1"/>
</dbReference>
<evidence type="ECO:0000256" key="1">
    <source>
        <dbReference type="ARBA" id="ARBA00011073"/>
    </source>
</evidence>
<dbReference type="NCBIfam" id="TIGR04183">
    <property type="entry name" value="Por_Secre_tail"/>
    <property type="match status" value="1"/>
</dbReference>
<dbReference type="PROSITE" id="PS00137">
    <property type="entry name" value="SUBTILASE_HIS"/>
    <property type="match status" value="1"/>
</dbReference>
<dbReference type="InterPro" id="IPR034204">
    <property type="entry name" value="PfSUB1-like_cat_dom"/>
</dbReference>
<dbReference type="InterPro" id="IPR007280">
    <property type="entry name" value="Peptidase_C_arc/bac"/>
</dbReference>
<protein>
    <submittedName>
        <fullName evidence="10">Subtilisin</fullName>
        <ecNumber evidence="10">3.4.21.62</ecNumber>
    </submittedName>
</protein>
<evidence type="ECO:0000256" key="7">
    <source>
        <dbReference type="RuleBase" id="RU003355"/>
    </source>
</evidence>
<evidence type="ECO:0000256" key="4">
    <source>
        <dbReference type="ARBA" id="ARBA00022825"/>
    </source>
</evidence>
<evidence type="ECO:0000256" key="6">
    <source>
        <dbReference type="PROSITE-ProRule" id="PRU01240"/>
    </source>
</evidence>
<dbReference type="EC" id="3.4.21.62" evidence="10"/>
<name>A0A5J4F8M3_MICAE</name>
<feature type="domain" description="Peptidase S8/S53" evidence="8">
    <location>
        <begin position="496"/>
        <end position="752"/>
    </location>
</feature>
<evidence type="ECO:0000313" key="11">
    <source>
        <dbReference type="Proteomes" id="UP000376575"/>
    </source>
</evidence>
<dbReference type="InterPro" id="IPR023828">
    <property type="entry name" value="Peptidase_S8_Ser-AS"/>
</dbReference>
<evidence type="ECO:0000256" key="5">
    <source>
        <dbReference type="PIRSR" id="PIRSR615500-1"/>
    </source>
</evidence>
<dbReference type="PROSITE" id="PS00138">
    <property type="entry name" value="SUBTILASE_SER"/>
    <property type="match status" value="1"/>
</dbReference>
<dbReference type="Pfam" id="PF04151">
    <property type="entry name" value="PPC"/>
    <property type="match status" value="3"/>
</dbReference>
<feature type="domain" description="Peptidase C-terminal archaeal/bacterial" evidence="9">
    <location>
        <begin position="127"/>
        <end position="190"/>
    </location>
</feature>
<feature type="active site" description="Charge relay system" evidence="5 6">
    <location>
        <position position="719"/>
    </location>
</feature>
<dbReference type="EMBL" id="BJKP01000014">
    <property type="protein sequence ID" value="GEA27353.1"/>
    <property type="molecule type" value="Genomic_DNA"/>
</dbReference>
<evidence type="ECO:0000259" key="9">
    <source>
        <dbReference type="Pfam" id="PF04151"/>
    </source>
</evidence>
<dbReference type="Gene3D" id="2.60.120.380">
    <property type="match status" value="3"/>
</dbReference>
<dbReference type="PROSITE" id="PS51892">
    <property type="entry name" value="SUBTILASE"/>
    <property type="match status" value="1"/>
</dbReference>
<comment type="caution">
    <text evidence="10">The sequence shown here is derived from an EMBL/GenBank/DDBJ whole genome shotgun (WGS) entry which is preliminary data.</text>
</comment>
<dbReference type="PROSITE" id="PS00136">
    <property type="entry name" value="SUBTILASE_ASP"/>
    <property type="match status" value="1"/>
</dbReference>
<dbReference type="InterPro" id="IPR023827">
    <property type="entry name" value="Peptidase_S8_Asp-AS"/>
</dbReference>
<dbReference type="PANTHER" id="PTHR43806">
    <property type="entry name" value="PEPTIDASE S8"/>
    <property type="match status" value="1"/>
</dbReference>
<reference evidence="10 11" key="1">
    <citation type="journal article" date="2019" name="FEMS Microbiol. Lett.">
        <title>A novel salt-tolerant genotype illuminates the sucrose gene evolution in freshwater bloom-forming cyanobacterium Microcystis aeruginosa.</title>
        <authorList>
            <person name="Tanabe Y."/>
            <person name="Yamaguchi H."/>
            <person name="Sano T."/>
            <person name="Kawachi M."/>
        </authorList>
    </citation>
    <scope>NUCLEOTIDE SEQUENCE [LARGE SCALE GENOMIC DNA]</scope>
    <source>
        <strain evidence="10 11">NIES-4325</strain>
    </source>
</reference>
<dbReference type="PANTHER" id="PTHR43806:SF11">
    <property type="entry name" value="CEREVISIN-RELATED"/>
    <property type="match status" value="1"/>
</dbReference>
<dbReference type="InterPro" id="IPR026444">
    <property type="entry name" value="Secre_tail"/>
</dbReference>
<feature type="active site" description="Charge relay system" evidence="5 6">
    <location>
        <position position="505"/>
    </location>
</feature>
<sequence>MLDQSFDLSDSNVLDDIFQLPTLVVESGLGRSDLITPVFRKSLQGIDSGFLSNSVEEYQLGLENRWQSSQSLSSWRNGGDFLTGQSSFAGLSSSVDLAGNTLATARDITIGADPTTYSDFVGSTDSNDYYRFSIGTTSNFSLNLTGLSANANVSLLDSSGSEIVSSTNGGTRNDSITRQLNAGTYYVRVYPYRGSTNYNLSLTAAPVEIPDNAGNTLATARNITIGATPTSYSDFVGSTDTNDYYRFSLGTTSDFSLNLTGLSADADVSLLDSNGSVIVRSTNGANSSESITRQLNAGTYFVLVYPYSGSTNYNLSLAAAPVEIPDNAGNTLATARNITIGATPTSYSDFVGSTDTNDYYRFSLGTTSDFSLNLTGLSADADVSLLDSNGSVITSSTNGNNSSESITRQLNAGTYFVRVYPYSGDTNYNLTLSATTATVTPGYSAISGYGLVNAAAAVAVALNESPFANVPTFGGANDWGVNLVNAPEAWARGYTGQGIVVAVLDTGVDRNHADLAGNIWTNGGEIANDGLDNDGNGYVDDVYGWNFANGNNNTLDGNSHGTHVAGTIAAANNGFGATGVAYNSRIMPVKVLSDSGSGSYSGVAQGIRYAVDNGADVINMSLGGGSTDSAVQSALQYASSRGVIVVMAAGNEGAAQPGYPASSATSWGLAVGAVNSSNQMASFSNRAGSNSSMSYVTAPGVQVYSTLPNGGYGFLSGTSMAAPHVAGVVALMLNANPNLTDAQVRQIITTTAGNVA</sequence>
<evidence type="ECO:0000256" key="3">
    <source>
        <dbReference type="ARBA" id="ARBA00022801"/>
    </source>
</evidence>
<dbReference type="SUPFAM" id="SSF52743">
    <property type="entry name" value="Subtilisin-like"/>
    <property type="match status" value="1"/>
</dbReference>
<feature type="domain" description="Peptidase C-terminal archaeal/bacterial" evidence="9">
    <location>
        <begin position="357"/>
        <end position="420"/>
    </location>
</feature>
<evidence type="ECO:0000259" key="8">
    <source>
        <dbReference type="Pfam" id="PF00082"/>
    </source>
</evidence>
<dbReference type="RefSeq" id="WP_238707235.1">
    <property type="nucleotide sequence ID" value="NZ_BJKP01000014.1"/>
</dbReference>
<dbReference type="InterPro" id="IPR036852">
    <property type="entry name" value="Peptidase_S8/S53_dom_sf"/>
</dbReference>
<keyword evidence="4 6" id="KW-0720">Serine protease</keyword>
<keyword evidence="2 6" id="KW-0645">Protease</keyword>
<dbReference type="Pfam" id="PF00082">
    <property type="entry name" value="Peptidase_S8"/>
    <property type="match status" value="1"/>
</dbReference>
<evidence type="ECO:0000313" key="10">
    <source>
        <dbReference type="EMBL" id="GEA27353.1"/>
    </source>
</evidence>
<organism evidence="10 11">
    <name type="scientific">Microcystis aeruginosa NIES-4325</name>
    <dbReference type="NCBI Taxonomy" id="2569534"/>
    <lineage>
        <taxon>Bacteria</taxon>
        <taxon>Bacillati</taxon>
        <taxon>Cyanobacteriota</taxon>
        <taxon>Cyanophyceae</taxon>
        <taxon>Oscillatoriophycideae</taxon>
        <taxon>Chroococcales</taxon>
        <taxon>Microcystaceae</taxon>
        <taxon>Microcystis</taxon>
    </lineage>
</organism>
<comment type="similarity">
    <text evidence="1 6 7">Belongs to the peptidase S8 family.</text>
</comment>
<gene>
    <name evidence="10" type="primary">apr</name>
    <name evidence="10" type="ORF">MiAbW_01916</name>
</gene>
<dbReference type="AlphaFoldDB" id="A0A5J4F8M3"/>